<dbReference type="KEGG" id="psup:E5P55_00245"/>
<dbReference type="Gene3D" id="3.40.50.620">
    <property type="entry name" value="HUPs"/>
    <property type="match status" value="1"/>
</dbReference>
<dbReference type="InterPro" id="IPR014729">
    <property type="entry name" value="Rossmann-like_a/b/a_fold"/>
</dbReference>
<accession>A0A7T0FYA0</accession>
<dbReference type="AlphaFoldDB" id="A0A7T0FYA0"/>
<name>A0A7T0FYA0_9BACT</name>
<dbReference type="EMBL" id="CP039370">
    <property type="protein sequence ID" value="QPJ58416.1"/>
    <property type="molecule type" value="Genomic_DNA"/>
</dbReference>
<organism evidence="1 2">
    <name type="scientific">Candidatus Pinguicoccus supinus</name>
    <dbReference type="NCBI Taxonomy" id="2529394"/>
    <lineage>
        <taxon>Bacteria</taxon>
        <taxon>Pseudomonadati</taxon>
        <taxon>Verrucomicrobiota</taxon>
        <taxon>Candidatus Pinguicoccus</taxon>
    </lineage>
</organism>
<dbReference type="Pfam" id="PF03054">
    <property type="entry name" value="tRNA_Me_trans"/>
    <property type="match status" value="1"/>
</dbReference>
<keyword evidence="2" id="KW-1185">Reference proteome</keyword>
<protein>
    <submittedName>
        <fullName evidence="1">Uncharacterized protein</fullName>
    </submittedName>
</protein>
<evidence type="ECO:0000313" key="2">
    <source>
        <dbReference type="Proteomes" id="UP000594451"/>
    </source>
</evidence>
<dbReference type="Proteomes" id="UP000594451">
    <property type="component" value="Chromosome"/>
</dbReference>
<dbReference type="PANTHER" id="PTHR11933">
    <property type="entry name" value="TRNA 5-METHYLAMINOMETHYL-2-THIOURIDYLATE -METHYLTRANSFERASE"/>
    <property type="match status" value="1"/>
</dbReference>
<reference evidence="1 2" key="1">
    <citation type="journal article" date="2020" name="Sci. Rep.">
        <title>Morphology, ultrastructure, genomics, and phylogeny of Euplotes vanleeuwenhoeki sp. nov. and its ultra-reduced endosymbiont Candidatus Pinguicoccus supinus sp. nov.</title>
        <authorList>
            <person name="Serra V."/>
            <person name="Gammuto L."/>
            <person name="Nitla V."/>
            <person name="Castelli M."/>
            <person name="Lanzoni O."/>
            <person name="Sassera D."/>
            <person name="Bandi C."/>
            <person name="Sandeep B.V."/>
            <person name="Verni F."/>
            <person name="Modeo L."/>
            <person name="Petroni G."/>
        </authorList>
    </citation>
    <scope>NUCLEOTIDE SEQUENCE [LARGE SCALE GENOMIC DNA]</scope>
    <source>
        <strain evidence="1 2">KKR18_Esm</strain>
    </source>
</reference>
<dbReference type="PANTHER" id="PTHR11933:SF5">
    <property type="entry name" value="MITOCHONDRIAL TRNA-SPECIFIC 2-THIOURIDYLASE 1"/>
    <property type="match status" value="1"/>
</dbReference>
<proteinExistence type="predicted"/>
<evidence type="ECO:0000313" key="1">
    <source>
        <dbReference type="EMBL" id="QPJ58416.1"/>
    </source>
</evidence>
<dbReference type="SUPFAM" id="SSF52402">
    <property type="entry name" value="Adenine nucleotide alpha hydrolases-like"/>
    <property type="match status" value="1"/>
</dbReference>
<gene>
    <name evidence="1" type="ORF">E5P55_00245</name>
</gene>
<sequence>MKAPYHVMNYIKVYKNFIVSNLLNLFSLGYIPNPDIYCNKYIKFCLLIKLASKRGFLKVVAGHYAKIIKKNRVYSIYKSNDQAKDQTYFLSFIKNKYLKFIFLPLGFLKKK</sequence>
<dbReference type="GO" id="GO:0002143">
    <property type="term" value="P:tRNA wobble position uridine thiolation"/>
    <property type="evidence" value="ECO:0007669"/>
    <property type="project" value="TreeGrafter"/>
</dbReference>